<dbReference type="KEGG" id="pgu:PGUG_01376"/>
<dbReference type="Pfam" id="PF08591">
    <property type="entry name" value="RNR_inhib"/>
    <property type="match status" value="1"/>
</dbReference>
<dbReference type="OrthoDB" id="4072855at2759"/>
<dbReference type="HOGENOM" id="CLU_132208_0_0_1"/>
<dbReference type="InParanoid" id="A5DDM5"/>
<dbReference type="GeneID" id="5128257"/>
<dbReference type="RefSeq" id="XP_001485705.1">
    <property type="nucleotide sequence ID" value="XM_001485655.1"/>
</dbReference>
<gene>
    <name evidence="8" type="ORF">PGUG_01376</name>
</gene>
<keyword evidence="6" id="KW-0539">Nucleus</keyword>
<feature type="compositionally biased region" description="Basic and acidic residues" evidence="7">
    <location>
        <begin position="23"/>
        <end position="33"/>
    </location>
</feature>
<evidence type="ECO:0000256" key="5">
    <source>
        <dbReference type="ARBA" id="ARBA00022490"/>
    </source>
</evidence>
<name>A5DDM5_PICGU</name>
<evidence type="ECO:0000256" key="2">
    <source>
        <dbReference type="ARBA" id="ARBA00004496"/>
    </source>
</evidence>
<evidence type="ECO:0000256" key="4">
    <source>
        <dbReference type="ARBA" id="ARBA00021625"/>
    </source>
</evidence>
<accession>A5DDM5</accession>
<feature type="region of interest" description="Disordered" evidence="7">
    <location>
        <begin position="1"/>
        <end position="37"/>
    </location>
</feature>
<protein>
    <recommendedName>
        <fullName evidence="4">Damage-regulated import facilitator 1</fullName>
    </recommendedName>
</protein>
<dbReference type="GO" id="GO:0005634">
    <property type="term" value="C:nucleus"/>
    <property type="evidence" value="ECO:0007669"/>
    <property type="project" value="UniProtKB-SubCell"/>
</dbReference>
<comment type="similarity">
    <text evidence="3">Belongs to the DIF1/spd1 family.</text>
</comment>
<proteinExistence type="inferred from homology"/>
<dbReference type="Proteomes" id="UP000001997">
    <property type="component" value="Unassembled WGS sequence"/>
</dbReference>
<reference evidence="8 9" key="1">
    <citation type="journal article" date="2009" name="Nature">
        <title>Evolution of pathogenicity and sexual reproduction in eight Candida genomes.</title>
        <authorList>
            <person name="Butler G."/>
            <person name="Rasmussen M.D."/>
            <person name="Lin M.F."/>
            <person name="Santos M.A."/>
            <person name="Sakthikumar S."/>
            <person name="Munro C.A."/>
            <person name="Rheinbay E."/>
            <person name="Grabherr M."/>
            <person name="Forche A."/>
            <person name="Reedy J.L."/>
            <person name="Agrafioti I."/>
            <person name="Arnaud M.B."/>
            <person name="Bates S."/>
            <person name="Brown A.J."/>
            <person name="Brunke S."/>
            <person name="Costanzo M.C."/>
            <person name="Fitzpatrick D.A."/>
            <person name="de Groot P.W."/>
            <person name="Harris D."/>
            <person name="Hoyer L.L."/>
            <person name="Hube B."/>
            <person name="Klis F.M."/>
            <person name="Kodira C."/>
            <person name="Lennard N."/>
            <person name="Logue M.E."/>
            <person name="Martin R."/>
            <person name="Neiman A.M."/>
            <person name="Nikolaou E."/>
            <person name="Quail M.A."/>
            <person name="Quinn J."/>
            <person name="Santos M.C."/>
            <person name="Schmitzberger F.F."/>
            <person name="Sherlock G."/>
            <person name="Shah P."/>
            <person name="Silverstein K.A."/>
            <person name="Skrzypek M.S."/>
            <person name="Soll D."/>
            <person name="Staggs R."/>
            <person name="Stansfield I."/>
            <person name="Stumpf M.P."/>
            <person name="Sudbery P.E."/>
            <person name="Srikantha T."/>
            <person name="Zeng Q."/>
            <person name="Berman J."/>
            <person name="Berriman M."/>
            <person name="Heitman J."/>
            <person name="Gow N.A."/>
            <person name="Lorenz M.C."/>
            <person name="Birren B.W."/>
            <person name="Kellis M."/>
            <person name="Cuomo C.A."/>
        </authorList>
    </citation>
    <scope>NUCLEOTIDE SEQUENCE [LARGE SCALE GENOMIC DNA]</scope>
    <source>
        <strain evidence="9">ATCC 6260 / CBS 566 / DSM 6381 / JCM 1539 / NBRC 10279 / NRRL Y-324</strain>
    </source>
</reference>
<dbReference type="FunCoup" id="A5DDM5">
    <property type="interactions" value="47"/>
</dbReference>
<feature type="region of interest" description="Disordered" evidence="7">
    <location>
        <begin position="81"/>
        <end position="104"/>
    </location>
</feature>
<evidence type="ECO:0000256" key="6">
    <source>
        <dbReference type="ARBA" id="ARBA00023242"/>
    </source>
</evidence>
<evidence type="ECO:0000256" key="1">
    <source>
        <dbReference type="ARBA" id="ARBA00004123"/>
    </source>
</evidence>
<comment type="subcellular location">
    <subcellularLocation>
        <location evidence="2">Cytoplasm</location>
    </subcellularLocation>
    <subcellularLocation>
        <location evidence="1">Nucleus</location>
    </subcellularLocation>
</comment>
<evidence type="ECO:0000313" key="9">
    <source>
        <dbReference type="Proteomes" id="UP000001997"/>
    </source>
</evidence>
<evidence type="ECO:0000313" key="8">
    <source>
        <dbReference type="EMBL" id="EDK37278.1"/>
    </source>
</evidence>
<sequence length="154" mass="17394">MAHTHTPTSFQSIDSISHQLLMETKRRTREQPPVRDATSEELAMLGMRIRKAVSEGYRTGNEYTGHNYGLDGHLQSYERVPLPSHISQPPSLMDAGSTVDSSSSLSEWGTKFEALQPKLQVIGEVENRKRKPEEAPDLGTYQQRYGELAFNEDF</sequence>
<dbReference type="EMBL" id="CH408156">
    <property type="protein sequence ID" value="EDK37278.1"/>
    <property type="molecule type" value="Genomic_DNA"/>
</dbReference>
<keyword evidence="9" id="KW-1185">Reference proteome</keyword>
<dbReference type="AlphaFoldDB" id="A5DDM5"/>
<keyword evidence="5" id="KW-0963">Cytoplasm</keyword>
<evidence type="ECO:0000256" key="3">
    <source>
        <dbReference type="ARBA" id="ARBA00005459"/>
    </source>
</evidence>
<dbReference type="VEuPathDB" id="FungiDB:PGUG_01376"/>
<dbReference type="eggNOG" id="ENOG502SG7B">
    <property type="taxonomic scope" value="Eukaryota"/>
</dbReference>
<feature type="region of interest" description="Disordered" evidence="7">
    <location>
        <begin position="126"/>
        <end position="154"/>
    </location>
</feature>
<feature type="compositionally biased region" description="Polar residues" evidence="7">
    <location>
        <begin position="1"/>
        <end position="18"/>
    </location>
</feature>
<dbReference type="GO" id="GO:0005737">
    <property type="term" value="C:cytoplasm"/>
    <property type="evidence" value="ECO:0007669"/>
    <property type="project" value="UniProtKB-SubCell"/>
</dbReference>
<dbReference type="InterPro" id="IPR013900">
    <property type="entry name" value="RNR_inhibitor"/>
</dbReference>
<evidence type="ECO:0000256" key="7">
    <source>
        <dbReference type="SAM" id="MobiDB-lite"/>
    </source>
</evidence>
<organism evidence="8 9">
    <name type="scientific">Meyerozyma guilliermondii (strain ATCC 6260 / CBS 566 / DSM 6381 / JCM 1539 / NBRC 10279 / NRRL Y-324)</name>
    <name type="common">Yeast</name>
    <name type="synonym">Candida guilliermondii</name>
    <dbReference type="NCBI Taxonomy" id="294746"/>
    <lineage>
        <taxon>Eukaryota</taxon>
        <taxon>Fungi</taxon>
        <taxon>Dikarya</taxon>
        <taxon>Ascomycota</taxon>
        <taxon>Saccharomycotina</taxon>
        <taxon>Pichiomycetes</taxon>
        <taxon>Debaryomycetaceae</taxon>
        <taxon>Meyerozyma</taxon>
    </lineage>
</organism>
<dbReference type="OMA" id="SNVSEWG"/>